<name>A0ABD0W067_UMBPY</name>
<dbReference type="EMBL" id="JAGEUA010000011">
    <property type="protein sequence ID" value="KAL0961998.1"/>
    <property type="molecule type" value="Genomic_DNA"/>
</dbReference>
<comment type="caution">
    <text evidence="1">The sequence shown here is derived from an EMBL/GenBank/DDBJ whole genome shotgun (WGS) entry which is preliminary data.</text>
</comment>
<sequence length="69" mass="7883">MTPTILALHNPQSYLERARGEGTSNAHVDNSSIRRYRNRAHSAGLFGWCCQSYQTNYQVKGEVRSERLV</sequence>
<evidence type="ECO:0000313" key="1">
    <source>
        <dbReference type="EMBL" id="KAL0961998.1"/>
    </source>
</evidence>
<protein>
    <submittedName>
        <fullName evidence="1">Uncharacterized protein</fullName>
    </submittedName>
</protein>
<organism evidence="1 2">
    <name type="scientific">Umbra pygmaea</name>
    <name type="common">Eastern mudminnow</name>
    <dbReference type="NCBI Taxonomy" id="75934"/>
    <lineage>
        <taxon>Eukaryota</taxon>
        <taxon>Metazoa</taxon>
        <taxon>Chordata</taxon>
        <taxon>Craniata</taxon>
        <taxon>Vertebrata</taxon>
        <taxon>Euteleostomi</taxon>
        <taxon>Actinopterygii</taxon>
        <taxon>Neopterygii</taxon>
        <taxon>Teleostei</taxon>
        <taxon>Protacanthopterygii</taxon>
        <taxon>Esociformes</taxon>
        <taxon>Umbridae</taxon>
        <taxon>Umbra</taxon>
    </lineage>
</organism>
<evidence type="ECO:0000313" key="2">
    <source>
        <dbReference type="Proteomes" id="UP001557470"/>
    </source>
</evidence>
<keyword evidence="2" id="KW-1185">Reference proteome</keyword>
<dbReference type="AlphaFoldDB" id="A0ABD0W067"/>
<reference evidence="1 2" key="1">
    <citation type="submission" date="2024-06" db="EMBL/GenBank/DDBJ databases">
        <authorList>
            <person name="Pan Q."/>
            <person name="Wen M."/>
            <person name="Jouanno E."/>
            <person name="Zahm M."/>
            <person name="Klopp C."/>
            <person name="Cabau C."/>
            <person name="Louis A."/>
            <person name="Berthelot C."/>
            <person name="Parey E."/>
            <person name="Roest Crollius H."/>
            <person name="Montfort J."/>
            <person name="Robinson-Rechavi M."/>
            <person name="Bouchez O."/>
            <person name="Lampietro C."/>
            <person name="Lopez Roques C."/>
            <person name="Donnadieu C."/>
            <person name="Postlethwait J."/>
            <person name="Bobe J."/>
            <person name="Verreycken H."/>
            <person name="Guiguen Y."/>
        </authorList>
    </citation>
    <scope>NUCLEOTIDE SEQUENCE [LARGE SCALE GENOMIC DNA]</scope>
    <source>
        <strain evidence="1">Up_M1</strain>
        <tissue evidence="1">Testis</tissue>
    </source>
</reference>
<dbReference type="Proteomes" id="UP001557470">
    <property type="component" value="Unassembled WGS sequence"/>
</dbReference>
<accession>A0ABD0W067</accession>
<gene>
    <name evidence="1" type="ORF">UPYG_G00334370</name>
</gene>
<proteinExistence type="predicted"/>